<accession>A0A7R9K2E2</accession>
<dbReference type="EMBL" id="OE842697">
    <property type="protein sequence ID" value="CAD7601118.1"/>
    <property type="molecule type" value="Genomic_DNA"/>
</dbReference>
<organism evidence="1">
    <name type="scientific">Timema genevievae</name>
    <name type="common">Walking stick</name>
    <dbReference type="NCBI Taxonomy" id="629358"/>
    <lineage>
        <taxon>Eukaryota</taxon>
        <taxon>Metazoa</taxon>
        <taxon>Ecdysozoa</taxon>
        <taxon>Arthropoda</taxon>
        <taxon>Hexapoda</taxon>
        <taxon>Insecta</taxon>
        <taxon>Pterygota</taxon>
        <taxon>Neoptera</taxon>
        <taxon>Polyneoptera</taxon>
        <taxon>Phasmatodea</taxon>
        <taxon>Timematodea</taxon>
        <taxon>Timematoidea</taxon>
        <taxon>Timematidae</taxon>
        <taxon>Timema</taxon>
    </lineage>
</organism>
<proteinExistence type="predicted"/>
<name>A0A7R9K2E2_TIMGE</name>
<reference evidence="1" key="1">
    <citation type="submission" date="2020-11" db="EMBL/GenBank/DDBJ databases">
        <authorList>
            <person name="Tran Van P."/>
        </authorList>
    </citation>
    <scope>NUCLEOTIDE SEQUENCE</scope>
</reference>
<sequence>MADRKVRDLACETRFTVRRGDEEETQQSQQRELRSSYQEGITCHDICNNVFVSSFKSFVRGMQSYKLLSRCLVLNVVVYEVTCGLIDSESNGSGSGSGSGSSSGSTNQQQNGNDFLVGLVNALIRLHVNALNNVNILSPLLGCVGGLTKFTDKRNGPVVRQNA</sequence>
<gene>
    <name evidence="1" type="ORF">TGEB3V08_LOCUS7837</name>
</gene>
<protein>
    <submittedName>
        <fullName evidence="1">Uncharacterized protein</fullName>
    </submittedName>
</protein>
<evidence type="ECO:0000313" key="1">
    <source>
        <dbReference type="EMBL" id="CAD7601118.1"/>
    </source>
</evidence>
<dbReference type="AlphaFoldDB" id="A0A7R9K2E2"/>